<reference evidence="1 2" key="1">
    <citation type="submission" date="2023-03" db="EMBL/GenBank/DDBJ databases">
        <title>Genome insight into feeding habits of ladybird beetles.</title>
        <authorList>
            <person name="Li H.-S."/>
            <person name="Huang Y.-H."/>
            <person name="Pang H."/>
        </authorList>
    </citation>
    <scope>NUCLEOTIDE SEQUENCE [LARGE SCALE GENOMIC DNA]</scope>
    <source>
        <strain evidence="1">SYSU_2023b</strain>
        <tissue evidence="1">Whole body</tissue>
    </source>
</reference>
<evidence type="ECO:0000313" key="1">
    <source>
        <dbReference type="EMBL" id="KAK9873844.1"/>
    </source>
</evidence>
<dbReference type="EMBL" id="JARQZJ010000031">
    <property type="protein sequence ID" value="KAK9873844.1"/>
    <property type="molecule type" value="Genomic_DNA"/>
</dbReference>
<gene>
    <name evidence="1" type="ORF">WA026_002201</name>
</gene>
<protein>
    <submittedName>
        <fullName evidence="1">Uncharacterized protein</fullName>
    </submittedName>
</protein>
<comment type="caution">
    <text evidence="1">The sequence shown here is derived from an EMBL/GenBank/DDBJ whole genome shotgun (WGS) entry which is preliminary data.</text>
</comment>
<accession>A0AAW1TSV4</accession>
<organism evidence="1 2">
    <name type="scientific">Henosepilachna vigintioctopunctata</name>
    <dbReference type="NCBI Taxonomy" id="420089"/>
    <lineage>
        <taxon>Eukaryota</taxon>
        <taxon>Metazoa</taxon>
        <taxon>Ecdysozoa</taxon>
        <taxon>Arthropoda</taxon>
        <taxon>Hexapoda</taxon>
        <taxon>Insecta</taxon>
        <taxon>Pterygota</taxon>
        <taxon>Neoptera</taxon>
        <taxon>Endopterygota</taxon>
        <taxon>Coleoptera</taxon>
        <taxon>Polyphaga</taxon>
        <taxon>Cucujiformia</taxon>
        <taxon>Coccinelloidea</taxon>
        <taxon>Coccinellidae</taxon>
        <taxon>Epilachninae</taxon>
        <taxon>Epilachnini</taxon>
        <taxon>Henosepilachna</taxon>
    </lineage>
</organism>
<dbReference type="AlphaFoldDB" id="A0AAW1TSV4"/>
<keyword evidence="2" id="KW-1185">Reference proteome</keyword>
<name>A0AAW1TSV4_9CUCU</name>
<evidence type="ECO:0000313" key="2">
    <source>
        <dbReference type="Proteomes" id="UP001431783"/>
    </source>
</evidence>
<dbReference type="Proteomes" id="UP001431783">
    <property type="component" value="Unassembled WGS sequence"/>
</dbReference>
<sequence>MKDIVEFCFWDDILNHLRRKFSLINNQIVNAGFHEEPSINNGQLILKGTEYYPSRKMRFLIYQIRKDSNSHRRFIDLTYKISRFSSPIVAVTMMVKLVELINGVYFIINYSKHPDMTWLECIRRVFWCLFMFQFCVAVIKTWQDISLEVST</sequence>
<proteinExistence type="predicted"/>